<sequence length="115" mass="12561">MPLSIEKYYAQHSQVFLCGETRAQTSVGRLTAPTDVCIMALPFWMVEDLQEIVREEYGVVLSFQQASTIASGLVSYFDLLAKIHYRSKTEARGTPSHAEGGSGALSKASTTPDTD</sequence>
<name>A0A1G2G1J0_9BACT</name>
<dbReference type="EMBL" id="MHNL01000025">
    <property type="protein sequence ID" value="OGZ44204.1"/>
    <property type="molecule type" value="Genomic_DNA"/>
</dbReference>
<dbReference type="AlphaFoldDB" id="A0A1G2G1J0"/>
<evidence type="ECO:0000313" key="3">
    <source>
        <dbReference type="Proteomes" id="UP000177785"/>
    </source>
</evidence>
<protein>
    <submittedName>
        <fullName evidence="2">Uncharacterized protein</fullName>
    </submittedName>
</protein>
<feature type="region of interest" description="Disordered" evidence="1">
    <location>
        <begin position="90"/>
        <end position="115"/>
    </location>
</feature>
<gene>
    <name evidence="2" type="ORF">A2756_00090</name>
</gene>
<evidence type="ECO:0000313" key="2">
    <source>
        <dbReference type="EMBL" id="OGZ44204.1"/>
    </source>
</evidence>
<evidence type="ECO:0000256" key="1">
    <source>
        <dbReference type="SAM" id="MobiDB-lite"/>
    </source>
</evidence>
<comment type="caution">
    <text evidence="2">The sequence shown here is derived from an EMBL/GenBank/DDBJ whole genome shotgun (WGS) entry which is preliminary data.</text>
</comment>
<dbReference type="Proteomes" id="UP000177785">
    <property type="component" value="Unassembled WGS sequence"/>
</dbReference>
<reference evidence="2 3" key="1">
    <citation type="journal article" date="2016" name="Nat. Commun.">
        <title>Thousands of microbial genomes shed light on interconnected biogeochemical processes in an aquifer system.</title>
        <authorList>
            <person name="Anantharaman K."/>
            <person name="Brown C.T."/>
            <person name="Hug L.A."/>
            <person name="Sharon I."/>
            <person name="Castelle C.J."/>
            <person name="Probst A.J."/>
            <person name="Thomas B.C."/>
            <person name="Singh A."/>
            <person name="Wilkins M.J."/>
            <person name="Karaoz U."/>
            <person name="Brodie E.L."/>
            <person name="Williams K.H."/>
            <person name="Hubbard S.S."/>
            <person name="Banfield J.F."/>
        </authorList>
    </citation>
    <scope>NUCLEOTIDE SEQUENCE [LARGE SCALE GENOMIC DNA]</scope>
</reference>
<proteinExistence type="predicted"/>
<dbReference type="STRING" id="1802115.A2756_00090"/>
<accession>A0A1G2G1J0</accession>
<organism evidence="2 3">
    <name type="scientific">Candidatus Ryanbacteria bacterium RIFCSPHIGHO2_01_FULL_48_27</name>
    <dbReference type="NCBI Taxonomy" id="1802115"/>
    <lineage>
        <taxon>Bacteria</taxon>
        <taxon>Candidatus Ryaniibacteriota</taxon>
    </lineage>
</organism>